<dbReference type="InterPro" id="IPR011330">
    <property type="entry name" value="Glyco_hydro/deAcase_b/a-brl"/>
</dbReference>
<name>A0A1L1PH43_HYDIT</name>
<dbReference type="Proteomes" id="UP000028878">
    <property type="component" value="Unassembled WGS sequence"/>
</dbReference>
<dbReference type="AlphaFoldDB" id="A0A1L1PH43"/>
<dbReference type="EMBL" id="CCAE010000008">
    <property type="protein sequence ID" value="CDN87099.1"/>
    <property type="molecule type" value="Genomic_DNA"/>
</dbReference>
<accession>A0A1L1PH43</accession>
<dbReference type="GO" id="GO:0005975">
    <property type="term" value="P:carbohydrate metabolic process"/>
    <property type="evidence" value="ECO:0007669"/>
    <property type="project" value="InterPro"/>
</dbReference>
<gene>
    <name evidence="1" type="ORF">BN948_01518</name>
</gene>
<protein>
    <submittedName>
        <fullName evidence="1">WalW protein</fullName>
    </submittedName>
</protein>
<dbReference type="SUPFAM" id="SSF88713">
    <property type="entry name" value="Glycoside hydrolase/deacetylase"/>
    <property type="match status" value="1"/>
</dbReference>
<evidence type="ECO:0000313" key="1">
    <source>
        <dbReference type="EMBL" id="CDN87099.1"/>
    </source>
</evidence>
<dbReference type="Gene3D" id="3.20.20.370">
    <property type="entry name" value="Glycoside hydrolase/deacetylase"/>
    <property type="match status" value="1"/>
</dbReference>
<evidence type="ECO:0000313" key="2">
    <source>
        <dbReference type="Proteomes" id="UP000028878"/>
    </source>
</evidence>
<dbReference type="RefSeq" id="WP_009517158.1">
    <property type="nucleotide sequence ID" value="NZ_CCAE010000008.1"/>
</dbReference>
<organism evidence="1 2">
    <name type="scientific">Hydrogenophaga intermedia</name>
    <dbReference type="NCBI Taxonomy" id="65786"/>
    <lineage>
        <taxon>Bacteria</taxon>
        <taxon>Pseudomonadati</taxon>
        <taxon>Pseudomonadota</taxon>
        <taxon>Betaproteobacteria</taxon>
        <taxon>Burkholderiales</taxon>
        <taxon>Comamonadaceae</taxon>
        <taxon>Hydrogenophaga</taxon>
    </lineage>
</organism>
<reference evidence="2" key="1">
    <citation type="submission" date="2014-11" db="EMBL/GenBank/DDBJ databases">
        <title>Draft genome sequence of Hydrogenophaga intermedia S1.</title>
        <authorList>
            <person name="Gan H.M."/>
            <person name="Chew T.H."/>
            <person name="Stolz A."/>
        </authorList>
    </citation>
    <scope>NUCLEOTIDE SEQUENCE [LARGE SCALE GENOMIC DNA]</scope>
    <source>
        <strain evidence="2">S1</strain>
    </source>
</reference>
<proteinExistence type="predicted"/>
<sequence>MVAGYRPITHPDWRPVPAQRSSGRPILLVVVDTEEEFDWSRPFDRDAVGTASIPAQDHAHAVFDKYGIVPTYVLDHAVARSAPAAAYLRRLVDAGRAHFGTHCHPWVTPPFEDEVNDYNSFHGNLRPELEAAKLEASTDAVAQAFGQRPLIFKAGRYGVGAGTLGVIQRLGYRIDCSFVPATSFERVHGPNFLGTSMHPFFMNESRELLEVPLTVGYGGRAWWAGQRFAGLWDNPLLQRVRVQSVLSRLGVLWRARLSPEGFDADTQIRLMEALYAQGVRVFSLTYHSPSLAPGHTPYVRNDQDLQEFLRRIDRVCAHFRDRLGGEFSTLTDLWRDALAATPVSPAAPLQPEALSPQRGTIA</sequence>
<keyword evidence="2" id="KW-1185">Reference proteome</keyword>